<evidence type="ECO:0000313" key="2">
    <source>
        <dbReference type="EMBL" id="KAK7399401.1"/>
    </source>
</evidence>
<gene>
    <name evidence="2" type="ORF">VNO78_10583</name>
</gene>
<evidence type="ECO:0000256" key="1">
    <source>
        <dbReference type="SAM" id="MobiDB-lite"/>
    </source>
</evidence>
<name>A0AAN9XMN3_PSOTE</name>
<dbReference type="AlphaFoldDB" id="A0AAN9XMN3"/>
<proteinExistence type="predicted"/>
<feature type="compositionally biased region" description="Low complexity" evidence="1">
    <location>
        <begin position="170"/>
        <end position="182"/>
    </location>
</feature>
<organism evidence="2 3">
    <name type="scientific">Psophocarpus tetragonolobus</name>
    <name type="common">Winged bean</name>
    <name type="synonym">Dolichos tetragonolobus</name>
    <dbReference type="NCBI Taxonomy" id="3891"/>
    <lineage>
        <taxon>Eukaryota</taxon>
        <taxon>Viridiplantae</taxon>
        <taxon>Streptophyta</taxon>
        <taxon>Embryophyta</taxon>
        <taxon>Tracheophyta</taxon>
        <taxon>Spermatophyta</taxon>
        <taxon>Magnoliopsida</taxon>
        <taxon>eudicotyledons</taxon>
        <taxon>Gunneridae</taxon>
        <taxon>Pentapetalae</taxon>
        <taxon>rosids</taxon>
        <taxon>fabids</taxon>
        <taxon>Fabales</taxon>
        <taxon>Fabaceae</taxon>
        <taxon>Papilionoideae</taxon>
        <taxon>50 kb inversion clade</taxon>
        <taxon>NPAAA clade</taxon>
        <taxon>indigoferoid/millettioid clade</taxon>
        <taxon>Phaseoleae</taxon>
        <taxon>Psophocarpus</taxon>
    </lineage>
</organism>
<protein>
    <submittedName>
        <fullName evidence="2">Uncharacterized protein</fullName>
    </submittedName>
</protein>
<accession>A0AAN9XMN3</accession>
<sequence>MWRSGGSDKAIESKGIEIVLQEVEYCSALSMPFLSSHSVHKPFRMGHAFGAQCLLPVPAMHHACNAFPISSFFSMPPTLHFWLYSVHAWEWGSLLQLCYGGIMNEVANDPDGGSCVDPPLESGRAPTIEGGTEVSKGVSVPSPSVVVATVRVALIPAVGHATKNVPSPSPAARSGSGLSAGLDNDPLIPQDYRVI</sequence>
<dbReference type="Proteomes" id="UP001386955">
    <property type="component" value="Unassembled WGS sequence"/>
</dbReference>
<reference evidence="2 3" key="1">
    <citation type="submission" date="2024-01" db="EMBL/GenBank/DDBJ databases">
        <title>The genomes of 5 underutilized Papilionoideae crops provide insights into root nodulation and disease resistanc.</title>
        <authorList>
            <person name="Jiang F."/>
        </authorList>
    </citation>
    <scope>NUCLEOTIDE SEQUENCE [LARGE SCALE GENOMIC DNA]</scope>
    <source>
        <strain evidence="2">DUOXIRENSHENG_FW03</strain>
        <tissue evidence="2">Leaves</tissue>
    </source>
</reference>
<evidence type="ECO:0000313" key="3">
    <source>
        <dbReference type="Proteomes" id="UP001386955"/>
    </source>
</evidence>
<feature type="region of interest" description="Disordered" evidence="1">
    <location>
        <begin position="163"/>
        <end position="184"/>
    </location>
</feature>
<dbReference type="EMBL" id="JAYMYS010000003">
    <property type="protein sequence ID" value="KAK7399401.1"/>
    <property type="molecule type" value="Genomic_DNA"/>
</dbReference>
<comment type="caution">
    <text evidence="2">The sequence shown here is derived from an EMBL/GenBank/DDBJ whole genome shotgun (WGS) entry which is preliminary data.</text>
</comment>
<keyword evidence="3" id="KW-1185">Reference proteome</keyword>